<protein>
    <recommendedName>
        <fullName evidence="5">CHAP domain-containing protein</fullName>
    </recommendedName>
</protein>
<dbReference type="SUPFAM" id="SSF47090">
    <property type="entry name" value="PGBD-like"/>
    <property type="match status" value="1"/>
</dbReference>
<evidence type="ECO:0000259" key="2">
    <source>
        <dbReference type="Pfam" id="PF05257"/>
    </source>
</evidence>
<reference evidence="3 4" key="1">
    <citation type="submission" date="2020-08" db="EMBL/GenBank/DDBJ databases">
        <title>Sequencing the genomes of 1000 actinobacteria strains.</title>
        <authorList>
            <person name="Klenk H.-P."/>
        </authorList>
    </citation>
    <scope>NUCLEOTIDE SEQUENCE [LARGE SCALE GENOMIC DNA]</scope>
    <source>
        <strain evidence="3 4">DSM 45809</strain>
    </source>
</reference>
<dbReference type="InterPro" id="IPR036366">
    <property type="entry name" value="PGBDSf"/>
</dbReference>
<keyword evidence="4" id="KW-1185">Reference proteome</keyword>
<evidence type="ECO:0000259" key="1">
    <source>
        <dbReference type="Pfam" id="PF01471"/>
    </source>
</evidence>
<dbReference type="Pfam" id="PF01471">
    <property type="entry name" value="PG_binding_1"/>
    <property type="match status" value="1"/>
</dbReference>
<organism evidence="3 4">
    <name type="scientific">Actinoplanes octamycinicus</name>
    <dbReference type="NCBI Taxonomy" id="135948"/>
    <lineage>
        <taxon>Bacteria</taxon>
        <taxon>Bacillati</taxon>
        <taxon>Actinomycetota</taxon>
        <taxon>Actinomycetes</taxon>
        <taxon>Micromonosporales</taxon>
        <taxon>Micromonosporaceae</taxon>
        <taxon>Actinoplanes</taxon>
    </lineage>
</organism>
<feature type="domain" description="Peptidase C51" evidence="2">
    <location>
        <begin position="142"/>
        <end position="232"/>
    </location>
</feature>
<evidence type="ECO:0008006" key="5">
    <source>
        <dbReference type="Google" id="ProtNLM"/>
    </source>
</evidence>
<dbReference type="EMBL" id="JACHNB010000001">
    <property type="protein sequence ID" value="MBB4740289.1"/>
    <property type="molecule type" value="Genomic_DNA"/>
</dbReference>
<dbReference type="InterPro" id="IPR007921">
    <property type="entry name" value="CHAP_dom"/>
</dbReference>
<gene>
    <name evidence="3" type="ORF">BJY16_003748</name>
</gene>
<evidence type="ECO:0000313" key="3">
    <source>
        <dbReference type="EMBL" id="MBB4740289.1"/>
    </source>
</evidence>
<dbReference type="Proteomes" id="UP000546162">
    <property type="component" value="Unassembled WGS sequence"/>
</dbReference>
<comment type="caution">
    <text evidence="3">The sequence shown here is derived from an EMBL/GenBank/DDBJ whole genome shotgun (WGS) entry which is preliminary data.</text>
</comment>
<dbReference type="InterPro" id="IPR002477">
    <property type="entry name" value="Peptidoglycan-bd-like"/>
</dbReference>
<dbReference type="InterPro" id="IPR036365">
    <property type="entry name" value="PGBD-like_sf"/>
</dbReference>
<evidence type="ECO:0000313" key="4">
    <source>
        <dbReference type="Proteomes" id="UP000546162"/>
    </source>
</evidence>
<dbReference type="Gene3D" id="1.10.101.10">
    <property type="entry name" value="PGBD-like superfamily/PGBD"/>
    <property type="match status" value="1"/>
</dbReference>
<accession>A0A7W7GXU5</accession>
<sequence length="259" mass="27683">MANIFTQNTSSLSSFIRTEVEFGGPVANGSRGTAVRRVQEWLTLHDHGVVVDGIFGPATGRAVAAFQSDHGLATTSTVDQQTFDRLVAPMVGVLKQRVTRSVPLAEAVVEYAKAHLEPHPREVGGPNSGPWVRLYMSGREGEAFAWCAGFVTFLLDQAAQSLKAGKPITGSVSCDTLAAQATQAGVFLAGSEAAGKLTPGSIFLVRRVPGDWTHTGVVTEVHDSTFDTIEGNTNDAGQREGYEVCARTRSYDDKDFILI</sequence>
<dbReference type="RefSeq" id="WP_185040737.1">
    <property type="nucleotide sequence ID" value="NZ_BAABFG010000005.1"/>
</dbReference>
<name>A0A7W7GXU5_9ACTN</name>
<feature type="domain" description="Peptidoglycan binding-like" evidence="1">
    <location>
        <begin position="31"/>
        <end position="86"/>
    </location>
</feature>
<dbReference type="Pfam" id="PF05257">
    <property type="entry name" value="CHAP"/>
    <property type="match status" value="1"/>
</dbReference>
<proteinExistence type="predicted"/>
<dbReference type="AlphaFoldDB" id="A0A7W7GXU5"/>